<organism evidence="2 3">
    <name type="scientific">Hymenobacter roseosalivarius DSM 11622</name>
    <dbReference type="NCBI Taxonomy" id="645990"/>
    <lineage>
        <taxon>Bacteria</taxon>
        <taxon>Pseudomonadati</taxon>
        <taxon>Bacteroidota</taxon>
        <taxon>Cytophagia</taxon>
        <taxon>Cytophagales</taxon>
        <taxon>Hymenobacteraceae</taxon>
        <taxon>Hymenobacter</taxon>
    </lineage>
</organism>
<reference evidence="2 3" key="1">
    <citation type="submission" date="2017-04" db="EMBL/GenBank/DDBJ databases">
        <authorList>
            <person name="Afonso C.L."/>
            <person name="Miller P.J."/>
            <person name="Scott M.A."/>
            <person name="Spackman E."/>
            <person name="Goraichik I."/>
            <person name="Dimitrov K.M."/>
            <person name="Suarez D.L."/>
            <person name="Swayne D.E."/>
        </authorList>
    </citation>
    <scope>NUCLEOTIDE SEQUENCE [LARGE SCALE GENOMIC DNA]</scope>
    <source>
        <strain evidence="2 3">DSM 11622</strain>
    </source>
</reference>
<keyword evidence="1" id="KW-0732">Signal</keyword>
<gene>
    <name evidence="2" type="ORF">SAMN00120144_4214</name>
</gene>
<dbReference type="Proteomes" id="UP000192266">
    <property type="component" value="Unassembled WGS sequence"/>
</dbReference>
<sequence length="158" mass="17469">MAKLRLRSVHTFWGVLVSLCGATTPSYAQVDTLPAEGKIVDYFEPLAFTLARKKPQASLPAALHGKGITGFAAVEVAITPDGAHRLVRVLKLKVTEPGQATLSVDLLDYQAKAVPYTVQSLPYYPMLVEYVQHDVSFRPTHQGPVRPITYMSFLIRFK</sequence>
<keyword evidence="3" id="KW-1185">Reference proteome</keyword>
<dbReference type="AlphaFoldDB" id="A0A1W1UFB7"/>
<protein>
    <submittedName>
        <fullName evidence="2">Uncharacterized protein</fullName>
    </submittedName>
</protein>
<accession>A0A1W1UFB7</accession>
<dbReference type="EMBL" id="FWWW01000011">
    <property type="protein sequence ID" value="SMB79760.1"/>
    <property type="molecule type" value="Genomic_DNA"/>
</dbReference>
<feature type="chain" id="PRO_5012686957" evidence="1">
    <location>
        <begin position="29"/>
        <end position="158"/>
    </location>
</feature>
<proteinExistence type="predicted"/>
<evidence type="ECO:0000313" key="2">
    <source>
        <dbReference type="EMBL" id="SMB79760.1"/>
    </source>
</evidence>
<evidence type="ECO:0000313" key="3">
    <source>
        <dbReference type="Proteomes" id="UP000192266"/>
    </source>
</evidence>
<feature type="signal peptide" evidence="1">
    <location>
        <begin position="1"/>
        <end position="28"/>
    </location>
</feature>
<name>A0A1W1UFB7_9BACT</name>
<evidence type="ECO:0000256" key="1">
    <source>
        <dbReference type="SAM" id="SignalP"/>
    </source>
</evidence>